<dbReference type="Pfam" id="PF13420">
    <property type="entry name" value="Acetyltransf_4"/>
    <property type="match status" value="1"/>
</dbReference>
<reference evidence="4 5" key="1">
    <citation type="submission" date="2018-03" db="EMBL/GenBank/DDBJ databases">
        <title>Adhaeribacter sp. HMF7605 Genome sequencing and assembly.</title>
        <authorList>
            <person name="Kang H."/>
            <person name="Kang J."/>
            <person name="Cha I."/>
            <person name="Kim H."/>
            <person name="Joh K."/>
        </authorList>
    </citation>
    <scope>NUCLEOTIDE SEQUENCE [LARGE SCALE GENOMIC DNA]</scope>
    <source>
        <strain evidence="4 5">HMF7605</strain>
    </source>
</reference>
<gene>
    <name evidence="4" type="ORF">AHMF7605_20435</name>
</gene>
<dbReference type="AlphaFoldDB" id="A0A2T2YJL1"/>
<dbReference type="PANTHER" id="PTHR43072">
    <property type="entry name" value="N-ACETYLTRANSFERASE"/>
    <property type="match status" value="1"/>
</dbReference>
<accession>A0A2T2YJL1</accession>
<evidence type="ECO:0000313" key="5">
    <source>
        <dbReference type="Proteomes" id="UP000240357"/>
    </source>
</evidence>
<dbReference type="InterPro" id="IPR000182">
    <property type="entry name" value="GNAT_dom"/>
</dbReference>
<dbReference type="EMBL" id="PYFT01000001">
    <property type="protein sequence ID" value="PSR55703.1"/>
    <property type="molecule type" value="Genomic_DNA"/>
</dbReference>
<dbReference type="SUPFAM" id="SSF55729">
    <property type="entry name" value="Acyl-CoA N-acyltransferases (Nat)"/>
    <property type="match status" value="1"/>
</dbReference>
<dbReference type="InterPro" id="IPR016181">
    <property type="entry name" value="Acyl_CoA_acyltransferase"/>
</dbReference>
<dbReference type="Gene3D" id="3.40.630.30">
    <property type="match status" value="1"/>
</dbReference>
<dbReference type="RefSeq" id="WP_106931884.1">
    <property type="nucleotide sequence ID" value="NZ_PYFT01000001.1"/>
</dbReference>
<evidence type="ECO:0000256" key="1">
    <source>
        <dbReference type="ARBA" id="ARBA00022679"/>
    </source>
</evidence>
<proteinExistence type="predicted"/>
<feature type="domain" description="N-acetyltransferase" evidence="3">
    <location>
        <begin position="3"/>
        <end position="156"/>
    </location>
</feature>
<evidence type="ECO:0000313" key="4">
    <source>
        <dbReference type="EMBL" id="PSR55703.1"/>
    </source>
</evidence>
<dbReference type="Proteomes" id="UP000240357">
    <property type="component" value="Unassembled WGS sequence"/>
</dbReference>
<dbReference type="PANTHER" id="PTHR43072:SF23">
    <property type="entry name" value="UPF0039 PROTEIN C11D3.02C"/>
    <property type="match status" value="1"/>
</dbReference>
<evidence type="ECO:0000256" key="2">
    <source>
        <dbReference type="ARBA" id="ARBA00023315"/>
    </source>
</evidence>
<dbReference type="PROSITE" id="PS51186">
    <property type="entry name" value="GNAT"/>
    <property type="match status" value="1"/>
</dbReference>
<keyword evidence="5" id="KW-1185">Reference proteome</keyword>
<dbReference type="OrthoDB" id="9799096at2"/>
<comment type="caution">
    <text evidence="4">The sequence shown here is derived from an EMBL/GenBank/DDBJ whole genome shotgun (WGS) entry which is preliminary data.</text>
</comment>
<sequence>MSTLITPLQEKDWPVVAAIYREGILTGHATFQKEIPDWLDWNKAHVPACRFVAKINDGIVGWAALAPISVREVYRGVAEVSIYIKQNNRGQRLGENLLKHLVTASELAGFWTLQAVIFPENVASIKIHEKAGFRIVGRREKIGKMDTSWRDTLLLERRSVIVGVD</sequence>
<keyword evidence="1 4" id="KW-0808">Transferase</keyword>
<protein>
    <submittedName>
        <fullName evidence="4">N-acetyltransferase</fullName>
    </submittedName>
</protein>
<organism evidence="4 5">
    <name type="scientific">Adhaeribacter arboris</name>
    <dbReference type="NCBI Taxonomy" id="2072846"/>
    <lineage>
        <taxon>Bacteria</taxon>
        <taxon>Pseudomonadati</taxon>
        <taxon>Bacteroidota</taxon>
        <taxon>Cytophagia</taxon>
        <taxon>Cytophagales</taxon>
        <taxon>Hymenobacteraceae</taxon>
        <taxon>Adhaeribacter</taxon>
    </lineage>
</organism>
<name>A0A2T2YJL1_9BACT</name>
<dbReference type="GO" id="GO:0016747">
    <property type="term" value="F:acyltransferase activity, transferring groups other than amino-acyl groups"/>
    <property type="evidence" value="ECO:0007669"/>
    <property type="project" value="InterPro"/>
</dbReference>
<keyword evidence="2" id="KW-0012">Acyltransferase</keyword>
<evidence type="ECO:0000259" key="3">
    <source>
        <dbReference type="PROSITE" id="PS51186"/>
    </source>
</evidence>